<proteinExistence type="predicted"/>
<dbReference type="InterPro" id="IPR034122">
    <property type="entry name" value="Retropepsin-like_bacterial"/>
</dbReference>
<dbReference type="AlphaFoldDB" id="A0A318GZA5"/>
<dbReference type="Gene3D" id="2.40.70.10">
    <property type="entry name" value="Acid Proteases"/>
    <property type="match status" value="1"/>
</dbReference>
<dbReference type="CDD" id="cd05483">
    <property type="entry name" value="retropepsin_like_bacteria"/>
    <property type="match status" value="1"/>
</dbReference>
<name>A0A318GZA5_9BURK</name>
<dbReference type="NCBIfam" id="TIGR02281">
    <property type="entry name" value="clan_AA_DTGA"/>
    <property type="match status" value="1"/>
</dbReference>
<evidence type="ECO:0000313" key="1">
    <source>
        <dbReference type="EMBL" id="PXW94978.1"/>
    </source>
</evidence>
<dbReference type="Proteomes" id="UP000247811">
    <property type="component" value="Unassembled WGS sequence"/>
</dbReference>
<gene>
    <name evidence="1" type="ORF">C7444_11161</name>
</gene>
<dbReference type="GO" id="GO:0004190">
    <property type="term" value="F:aspartic-type endopeptidase activity"/>
    <property type="evidence" value="ECO:0007669"/>
    <property type="project" value="InterPro"/>
</dbReference>
<reference evidence="1 2" key="1">
    <citation type="submission" date="2018-05" db="EMBL/GenBank/DDBJ databases">
        <title>Genomic Encyclopedia of Type Strains, Phase IV (KMG-IV): sequencing the most valuable type-strain genomes for metagenomic binning, comparative biology and taxonomic classification.</title>
        <authorList>
            <person name="Goeker M."/>
        </authorList>
    </citation>
    <scope>NUCLEOTIDE SEQUENCE [LARGE SCALE GENOMIC DNA]</scope>
    <source>
        <strain evidence="1 2">DSM 566</strain>
    </source>
</reference>
<dbReference type="InterPro" id="IPR001969">
    <property type="entry name" value="Aspartic_peptidase_AS"/>
</dbReference>
<dbReference type="PROSITE" id="PS00141">
    <property type="entry name" value="ASP_PROTEASE"/>
    <property type="match status" value="1"/>
</dbReference>
<keyword evidence="2" id="KW-1185">Reference proteome</keyword>
<dbReference type="InterPro" id="IPR021109">
    <property type="entry name" value="Peptidase_aspartic_dom_sf"/>
</dbReference>
<sequence length="163" mass="17918">MQDFPRALKIVTVWLLLGTLVFLGVQAVEHRRTQPEFHALDGTLTLRRSSDGHFHWPAVLQGPDGRLEVEFLIDTGATRSALSAAHARRLGLPEGQVLRTATANGEARGHLSRVDLALTGGLRIDRLEVVVLQGLGDQPLLGMDVLSRLRLVQDGSRLQIQPR</sequence>
<accession>A0A318GZA5</accession>
<organism evidence="1 2">
    <name type="scientific">Sphaerotilus hippei</name>
    <dbReference type="NCBI Taxonomy" id="744406"/>
    <lineage>
        <taxon>Bacteria</taxon>
        <taxon>Pseudomonadati</taxon>
        <taxon>Pseudomonadota</taxon>
        <taxon>Betaproteobacteria</taxon>
        <taxon>Burkholderiales</taxon>
        <taxon>Sphaerotilaceae</taxon>
        <taxon>Sphaerotilus</taxon>
    </lineage>
</organism>
<dbReference type="InterPro" id="IPR011969">
    <property type="entry name" value="Clan_AA_Asp_peptidase_C"/>
</dbReference>
<dbReference type="EMBL" id="QJJS01000011">
    <property type="protein sequence ID" value="PXW94978.1"/>
    <property type="molecule type" value="Genomic_DNA"/>
</dbReference>
<dbReference type="SUPFAM" id="SSF50630">
    <property type="entry name" value="Acid proteases"/>
    <property type="match status" value="1"/>
</dbReference>
<protein>
    <submittedName>
        <fullName evidence="1">Aspartyl protease family protein</fullName>
    </submittedName>
</protein>
<dbReference type="Pfam" id="PF13975">
    <property type="entry name" value="gag-asp_proteas"/>
    <property type="match status" value="1"/>
</dbReference>
<dbReference type="GO" id="GO:0006508">
    <property type="term" value="P:proteolysis"/>
    <property type="evidence" value="ECO:0007669"/>
    <property type="project" value="UniProtKB-KW"/>
</dbReference>
<keyword evidence="1" id="KW-0645">Protease</keyword>
<comment type="caution">
    <text evidence="1">The sequence shown here is derived from an EMBL/GenBank/DDBJ whole genome shotgun (WGS) entry which is preliminary data.</text>
</comment>
<keyword evidence="1" id="KW-0378">Hydrolase</keyword>
<dbReference type="RefSeq" id="WP_170130746.1">
    <property type="nucleotide sequence ID" value="NZ_QJJS01000011.1"/>
</dbReference>
<evidence type="ECO:0000313" key="2">
    <source>
        <dbReference type="Proteomes" id="UP000247811"/>
    </source>
</evidence>